<dbReference type="EMBL" id="QJNS01000144">
    <property type="protein sequence ID" value="RYO85105.1"/>
    <property type="molecule type" value="Genomic_DNA"/>
</dbReference>
<feature type="active site" description="Charge relay system" evidence="6">
    <location>
        <position position="424"/>
    </location>
</feature>
<dbReference type="CDD" id="cd04077">
    <property type="entry name" value="Peptidases_S8_PCSK9_ProteinaseK_like"/>
    <property type="match status" value="1"/>
</dbReference>
<feature type="active site" description="Charge relay system" evidence="6">
    <location>
        <position position="269"/>
    </location>
</feature>
<comment type="similarity">
    <text evidence="1 6 7">Belongs to the peptidase S8 family.</text>
</comment>
<feature type="domain" description="Inhibitor I9" evidence="9">
    <location>
        <begin position="132"/>
        <end position="197"/>
    </location>
</feature>
<dbReference type="Gene3D" id="3.40.50.200">
    <property type="entry name" value="Peptidase S8/S53 domain"/>
    <property type="match status" value="1"/>
</dbReference>
<dbReference type="PROSITE" id="PS00136">
    <property type="entry name" value="SUBTILASE_ASP"/>
    <property type="match status" value="1"/>
</dbReference>
<dbReference type="InterPro" id="IPR023827">
    <property type="entry name" value="Peptidase_S8_Asp-AS"/>
</dbReference>
<gene>
    <name evidence="10" type="ORF">DL762_005354</name>
</gene>
<dbReference type="PANTHER" id="PTHR43806">
    <property type="entry name" value="PEPTIDASE S8"/>
    <property type="match status" value="1"/>
</dbReference>
<dbReference type="Pfam" id="PF00082">
    <property type="entry name" value="Peptidase_S8"/>
    <property type="match status" value="1"/>
</dbReference>
<dbReference type="InterPro" id="IPR037045">
    <property type="entry name" value="S8pro/Inhibitor_I9_sf"/>
</dbReference>
<dbReference type="Pfam" id="PF05922">
    <property type="entry name" value="Inhibitor_I9"/>
    <property type="match status" value="1"/>
</dbReference>
<dbReference type="Proteomes" id="UP000294003">
    <property type="component" value="Unassembled WGS sequence"/>
</dbReference>
<evidence type="ECO:0000256" key="2">
    <source>
        <dbReference type="ARBA" id="ARBA00022670"/>
    </source>
</evidence>
<organism evidence="10 11">
    <name type="scientific">Monosporascus cannonballus</name>
    <dbReference type="NCBI Taxonomy" id="155416"/>
    <lineage>
        <taxon>Eukaryota</taxon>
        <taxon>Fungi</taxon>
        <taxon>Dikarya</taxon>
        <taxon>Ascomycota</taxon>
        <taxon>Pezizomycotina</taxon>
        <taxon>Sordariomycetes</taxon>
        <taxon>Xylariomycetidae</taxon>
        <taxon>Xylariales</taxon>
        <taxon>Xylariales incertae sedis</taxon>
        <taxon>Monosporascus</taxon>
    </lineage>
</organism>
<dbReference type="PROSITE" id="PS00138">
    <property type="entry name" value="SUBTILASE_SER"/>
    <property type="match status" value="1"/>
</dbReference>
<dbReference type="InterPro" id="IPR023828">
    <property type="entry name" value="Peptidase_S8_Ser-AS"/>
</dbReference>
<dbReference type="PANTHER" id="PTHR43806:SF58">
    <property type="entry name" value="ALKALINE PROTEASE 1-RELATED"/>
    <property type="match status" value="1"/>
</dbReference>
<evidence type="ECO:0000256" key="5">
    <source>
        <dbReference type="ARBA" id="ARBA00022825"/>
    </source>
</evidence>
<evidence type="ECO:0000256" key="4">
    <source>
        <dbReference type="ARBA" id="ARBA00022801"/>
    </source>
</evidence>
<keyword evidence="5 6" id="KW-0720">Serine protease</keyword>
<dbReference type="PRINTS" id="PR00723">
    <property type="entry name" value="SUBTILISIN"/>
</dbReference>
<evidence type="ECO:0000256" key="1">
    <source>
        <dbReference type="ARBA" id="ARBA00011073"/>
    </source>
</evidence>
<feature type="active site" description="Charge relay system" evidence="6">
    <location>
        <position position="239"/>
    </location>
</feature>
<evidence type="ECO:0000256" key="7">
    <source>
        <dbReference type="RuleBase" id="RU003355"/>
    </source>
</evidence>
<accession>A0ABY0H566</accession>
<dbReference type="InterPro" id="IPR050131">
    <property type="entry name" value="Peptidase_S8_subtilisin-like"/>
</dbReference>
<evidence type="ECO:0000259" key="9">
    <source>
        <dbReference type="Pfam" id="PF05922"/>
    </source>
</evidence>
<dbReference type="InterPro" id="IPR015500">
    <property type="entry name" value="Peptidase_S8_subtilisin-rel"/>
</dbReference>
<evidence type="ECO:0000313" key="11">
    <source>
        <dbReference type="Proteomes" id="UP000294003"/>
    </source>
</evidence>
<keyword evidence="11" id="KW-1185">Reference proteome</keyword>
<keyword evidence="3" id="KW-0732">Signal</keyword>
<dbReference type="InterPro" id="IPR022398">
    <property type="entry name" value="Peptidase_S8_His-AS"/>
</dbReference>
<feature type="domain" description="Peptidase S8/S53" evidence="8">
    <location>
        <begin position="237"/>
        <end position="439"/>
    </location>
</feature>
<dbReference type="InterPro" id="IPR036852">
    <property type="entry name" value="Peptidase_S8/S53_dom_sf"/>
</dbReference>
<evidence type="ECO:0000256" key="3">
    <source>
        <dbReference type="ARBA" id="ARBA00022729"/>
    </source>
</evidence>
<dbReference type="PROSITE" id="PS00137">
    <property type="entry name" value="SUBTILASE_HIS"/>
    <property type="match status" value="1"/>
</dbReference>
<evidence type="ECO:0000313" key="10">
    <source>
        <dbReference type="EMBL" id="RYO85105.1"/>
    </source>
</evidence>
<dbReference type="InterPro" id="IPR010259">
    <property type="entry name" value="S8pro/Inhibitor_I9"/>
</dbReference>
<dbReference type="SUPFAM" id="SSF54897">
    <property type="entry name" value="Protease propeptides/inhibitors"/>
    <property type="match status" value="1"/>
</dbReference>
<name>A0ABY0H566_9PEZI</name>
<dbReference type="PROSITE" id="PS51892">
    <property type="entry name" value="SUBTILASE"/>
    <property type="match status" value="1"/>
</dbReference>
<sequence>MLVCIPHRIWAYLVFSYLTGEHIPDTPRHNGELPHEEGGVIFVDGVQLEVHPGSWRGPRKINRFVADIVSTGGHSLLNKQLLSPQVYQINVYKMHAALLLSLLPLALAAPAKRAAPAPLLKPRGAEQLLPNKYIVKFKEGTVSASVEDAVSILSAGADYNYGTVFRGFAGTMDDSALELLRAHPDVEFIEQDAVVSINEYTTQSNAPWGLGRISHRTPGSTDYVYETSAGAGTCSYIVDTGVEDSHPDFEGRAFMLASFTSTNTDGNGHGTHVAGTIGSATYGVAKATTIFGVKVLEDSGFGTWAGVIAGMDFVASDYTSRECPNGAFANLSLGGGFSAAVNVAAANMVASGVFLGVAAGNNNDDAQYYSPASAPEACTVGATDSSDSRASYSNYGALVDIFAPGSDILSTWIGGGTNTISGTSMATPHIVGLAAYLAGLLGNRGASAMCDLIRALATPDVLSGIPSGTVNLLAFNGNPSG</sequence>
<comment type="caution">
    <text evidence="10">The sequence shown here is derived from an EMBL/GenBank/DDBJ whole genome shotgun (WGS) entry which is preliminary data.</text>
</comment>
<protein>
    <recommendedName>
        <fullName evidence="12">Peptidase S8/S53 domain-containing protein</fullName>
    </recommendedName>
</protein>
<evidence type="ECO:0008006" key="12">
    <source>
        <dbReference type="Google" id="ProtNLM"/>
    </source>
</evidence>
<evidence type="ECO:0000256" key="6">
    <source>
        <dbReference type="PROSITE-ProRule" id="PRU01240"/>
    </source>
</evidence>
<proteinExistence type="inferred from homology"/>
<dbReference type="InterPro" id="IPR000209">
    <property type="entry name" value="Peptidase_S8/S53_dom"/>
</dbReference>
<dbReference type="SUPFAM" id="SSF52743">
    <property type="entry name" value="Subtilisin-like"/>
    <property type="match status" value="1"/>
</dbReference>
<keyword evidence="2 6" id="KW-0645">Protease</keyword>
<evidence type="ECO:0000259" key="8">
    <source>
        <dbReference type="Pfam" id="PF00082"/>
    </source>
</evidence>
<reference evidence="10 11" key="1">
    <citation type="submission" date="2018-06" db="EMBL/GenBank/DDBJ databases">
        <title>Complete Genomes of Monosporascus.</title>
        <authorList>
            <person name="Robinson A.J."/>
            <person name="Natvig D.O."/>
        </authorList>
    </citation>
    <scope>NUCLEOTIDE SEQUENCE [LARGE SCALE GENOMIC DNA]</scope>
    <source>
        <strain evidence="10 11">CBS 609.92</strain>
    </source>
</reference>
<dbReference type="InterPro" id="IPR034193">
    <property type="entry name" value="PCSK9_ProteinaseK-like"/>
</dbReference>
<keyword evidence="4 6" id="KW-0378">Hydrolase</keyword>
<dbReference type="Gene3D" id="3.30.70.80">
    <property type="entry name" value="Peptidase S8 propeptide/proteinase inhibitor I9"/>
    <property type="match status" value="1"/>
</dbReference>